<reference evidence="2" key="1">
    <citation type="submission" date="2018-05" db="EMBL/GenBank/DDBJ databases">
        <authorList>
            <person name="Lanie J.A."/>
            <person name="Ng W.-L."/>
            <person name="Kazmierczak K.M."/>
            <person name="Andrzejewski T.M."/>
            <person name="Davidsen T.M."/>
            <person name="Wayne K.J."/>
            <person name="Tettelin H."/>
            <person name="Glass J.I."/>
            <person name="Rusch D."/>
            <person name="Podicherti R."/>
            <person name="Tsui H.-C.T."/>
            <person name="Winkler M.E."/>
        </authorList>
    </citation>
    <scope>NUCLEOTIDE SEQUENCE</scope>
</reference>
<keyword evidence="1" id="KW-0472">Membrane</keyword>
<dbReference type="EMBL" id="UINC01012196">
    <property type="protein sequence ID" value="SVA53384.1"/>
    <property type="molecule type" value="Genomic_DNA"/>
</dbReference>
<gene>
    <name evidence="2" type="ORF">METZ01_LOCUS106238</name>
</gene>
<dbReference type="Gene3D" id="3.30.70.1440">
    <property type="entry name" value="Multidrug efflux transporter AcrB pore domain"/>
    <property type="match status" value="1"/>
</dbReference>
<dbReference type="Gene3D" id="1.20.1640.10">
    <property type="entry name" value="Multidrug efflux transporter AcrB transmembrane domain"/>
    <property type="match status" value="2"/>
</dbReference>
<dbReference type="Gene3D" id="3.30.2090.10">
    <property type="entry name" value="Multidrug efflux transporter AcrB TolC docking domain, DN and DC subdomains"/>
    <property type="match status" value="2"/>
</dbReference>
<organism evidence="2">
    <name type="scientific">marine metagenome</name>
    <dbReference type="NCBI Taxonomy" id="408172"/>
    <lineage>
        <taxon>unclassified sequences</taxon>
        <taxon>metagenomes</taxon>
        <taxon>ecological metagenomes</taxon>
    </lineage>
</organism>
<feature type="non-terminal residue" evidence="2">
    <location>
        <position position="752"/>
    </location>
</feature>
<dbReference type="SUPFAM" id="SSF82866">
    <property type="entry name" value="Multidrug efflux transporter AcrB transmembrane domain"/>
    <property type="match status" value="1"/>
</dbReference>
<accession>A0A381WLM4</accession>
<evidence type="ECO:0000256" key="1">
    <source>
        <dbReference type="SAM" id="Phobius"/>
    </source>
</evidence>
<keyword evidence="1" id="KW-1133">Transmembrane helix</keyword>
<evidence type="ECO:0000313" key="2">
    <source>
        <dbReference type="EMBL" id="SVA53384.1"/>
    </source>
</evidence>
<name>A0A381WLM4_9ZZZZ</name>
<evidence type="ECO:0008006" key="3">
    <source>
        <dbReference type="Google" id="ProtNLM"/>
    </source>
</evidence>
<dbReference type="Gene3D" id="3.30.70.1430">
    <property type="entry name" value="Multidrug efflux transporter AcrB pore domain"/>
    <property type="match status" value="2"/>
</dbReference>
<feature type="transmembrane region" description="Helical" evidence="1">
    <location>
        <begin position="528"/>
        <end position="549"/>
    </location>
</feature>
<dbReference type="InterPro" id="IPR027463">
    <property type="entry name" value="AcrB_DN_DC_subdom"/>
</dbReference>
<dbReference type="GO" id="GO:0005886">
    <property type="term" value="C:plasma membrane"/>
    <property type="evidence" value="ECO:0007669"/>
    <property type="project" value="TreeGrafter"/>
</dbReference>
<dbReference type="SUPFAM" id="SSF82714">
    <property type="entry name" value="Multidrug efflux transporter AcrB TolC docking domain, DN and DC subdomains"/>
    <property type="match status" value="1"/>
</dbReference>
<feature type="transmembrane region" description="Helical" evidence="1">
    <location>
        <begin position="327"/>
        <end position="344"/>
    </location>
</feature>
<feature type="transmembrane region" description="Helical" evidence="1">
    <location>
        <begin position="422"/>
        <end position="442"/>
    </location>
</feature>
<keyword evidence="1" id="KW-0812">Transmembrane</keyword>
<dbReference type="PRINTS" id="PR00702">
    <property type="entry name" value="ACRIFLAVINRP"/>
</dbReference>
<proteinExistence type="predicted"/>
<protein>
    <recommendedName>
        <fullName evidence="3">SSD domain-containing protein</fullName>
    </recommendedName>
</protein>
<dbReference type="Pfam" id="PF00873">
    <property type="entry name" value="ACR_tran"/>
    <property type="match status" value="1"/>
</dbReference>
<dbReference type="PANTHER" id="PTHR32063:SF0">
    <property type="entry name" value="SWARMING MOTILITY PROTEIN SWRC"/>
    <property type="match status" value="1"/>
</dbReference>
<dbReference type="SUPFAM" id="SSF82693">
    <property type="entry name" value="Multidrug efflux transporter AcrB pore domain, PN1, PN2, PC1 and PC2 subdomains"/>
    <property type="match status" value="2"/>
</dbReference>
<feature type="transmembrane region" description="Helical" evidence="1">
    <location>
        <begin position="380"/>
        <end position="402"/>
    </location>
</feature>
<feature type="transmembrane region" description="Helical" evidence="1">
    <location>
        <begin position="350"/>
        <end position="368"/>
    </location>
</feature>
<dbReference type="InterPro" id="IPR001036">
    <property type="entry name" value="Acrflvin-R"/>
</dbReference>
<dbReference type="Gene3D" id="3.30.70.1320">
    <property type="entry name" value="Multidrug efflux transporter AcrB pore domain like"/>
    <property type="match status" value="1"/>
</dbReference>
<feature type="transmembrane region" description="Helical" evidence="1">
    <location>
        <begin position="454"/>
        <end position="477"/>
    </location>
</feature>
<dbReference type="AlphaFoldDB" id="A0A381WLM4"/>
<sequence>MIALTAVVGVICFNTLPRQLTPTVDKPLIEVRTEYIGLSPNEVERNITRRLEEQLESVEGLKKMTSRSQHGLSTITLEFEWGTDKNIAMIDVNNKLQQVKDLPVLSDKPTLKSVSTDNSNPIMWIVFDKPDPQMPKMNQNYMYEIGKDIVIPALRRVTGIADVWHFGGEEREMRVEFNPYSIARLRLTYDEIIKRLRDENQNTRAGFHDEEGRAYTVRALGEFSSASEIMETVIRRDGDHTVRVKDFAVVEDSYKRTDSLVRISGELSNGFGVIRKAGANVVETCNEAAKMVDKLNKELLNRGIPLKLKIVYKDVDYIDESMRLVKSNLSLGAMLAVAVLLLFLGSVRSVLIIAISIPVTLVAVFIILKILGRSINIISLAGMAFAVGMVVDNSIVVLENIYRHLTMRKGVFKAAYDGAAEVWGAVLASTLTTLAVFVPIVFIEEEAGQMFRDIAITISGSIALSLIVSITVIPTLTTLLIRLNPGEVYEPGFLHRTLLRPIVLLGSKILKVYAALMRRLLDKSVTGIVGKIGVIGGIIAVLIWSITILPEKDYLPYGNTNMVFMLIEPVAGVPAETNMNYFAPYEDKIVGMEDVDRNFTVFAPRFNGGGAIVKRGLASGQRGEVKMAIKAREMGKEIFKIPGYRFAFAVQRPIFRSADKTFQVEITGPDIQKLKSVALDLIGKLSGSEGVHSVRPEFKFGNPELKFIPRREQAARLNMGMNEMGDIIESLNAGKYLGEYNDQGEPIDFVLV</sequence>
<dbReference type="GO" id="GO:0042910">
    <property type="term" value="F:xenobiotic transmembrane transporter activity"/>
    <property type="evidence" value="ECO:0007669"/>
    <property type="project" value="TreeGrafter"/>
</dbReference>
<dbReference type="PANTHER" id="PTHR32063">
    <property type="match status" value="1"/>
</dbReference>